<dbReference type="Proteomes" id="UP000829708">
    <property type="component" value="Chromosome"/>
</dbReference>
<organism evidence="2 3">
    <name type="scientific">Sphaerochaeta associata</name>
    <dbReference type="NCBI Taxonomy" id="1129264"/>
    <lineage>
        <taxon>Bacteria</taxon>
        <taxon>Pseudomonadati</taxon>
        <taxon>Spirochaetota</taxon>
        <taxon>Spirochaetia</taxon>
        <taxon>Spirochaetales</taxon>
        <taxon>Sphaerochaetaceae</taxon>
        <taxon>Sphaerochaeta</taxon>
    </lineage>
</organism>
<keyword evidence="1" id="KW-0732">Signal</keyword>
<evidence type="ECO:0000256" key="1">
    <source>
        <dbReference type="SAM" id="SignalP"/>
    </source>
</evidence>
<sequence>MRYPVLALLLFSMFLYGCTPAAVEAEYVLSDGDSAWASWIENDHLAVLLLPQTVVDGYAAFAQLDPAMAAVNLVGLASSSATRIKGGELAAFGGLAVTLAVSAKGVEEAQVDAQLCLEALTDGAPYLRKTLLADTLASITGQTDPFGVLETVKQATVFDMRTSLALSQNTDWEHMKAYLRRYVEEIRRFQRKE</sequence>
<dbReference type="RefSeq" id="WP_244771394.1">
    <property type="nucleotide sequence ID" value="NZ_CP094929.1"/>
</dbReference>
<accession>A0ABY4D751</accession>
<protein>
    <submittedName>
        <fullName evidence="2">Uncharacterized protein</fullName>
    </submittedName>
</protein>
<dbReference type="EMBL" id="CP094929">
    <property type="protein sequence ID" value="UOM50000.1"/>
    <property type="molecule type" value="Genomic_DNA"/>
</dbReference>
<name>A0ABY4D751_9SPIR</name>
<evidence type="ECO:0000313" key="2">
    <source>
        <dbReference type="EMBL" id="UOM50000.1"/>
    </source>
</evidence>
<evidence type="ECO:0000313" key="3">
    <source>
        <dbReference type="Proteomes" id="UP000829708"/>
    </source>
</evidence>
<gene>
    <name evidence="2" type="ORF">MUG09_10580</name>
</gene>
<feature type="signal peptide" evidence="1">
    <location>
        <begin position="1"/>
        <end position="21"/>
    </location>
</feature>
<feature type="chain" id="PRO_5045739353" evidence="1">
    <location>
        <begin position="22"/>
        <end position="193"/>
    </location>
</feature>
<keyword evidence="3" id="KW-1185">Reference proteome</keyword>
<dbReference type="PROSITE" id="PS51257">
    <property type="entry name" value="PROKAR_LIPOPROTEIN"/>
    <property type="match status" value="1"/>
</dbReference>
<reference evidence="3" key="1">
    <citation type="journal article" date="2024" name="J Bioinform Genom">
        <title>Complete genome sequence of the type strain bacterium Sphaerochaeta associata GLS2t (VKM B-2742)t.</title>
        <authorList>
            <person name="Troshina O.Y."/>
            <person name="Tepeeva A.N."/>
            <person name="Arzamasceva V.O."/>
            <person name="Whitman W.B."/>
            <person name="Varghese N."/>
            <person name="Shapiro N."/>
            <person name="Woyke T."/>
            <person name="Kripides N.C."/>
            <person name="Vasilenko O.V."/>
        </authorList>
    </citation>
    <scope>NUCLEOTIDE SEQUENCE [LARGE SCALE GENOMIC DNA]</scope>
    <source>
        <strain evidence="3">GLS2T</strain>
    </source>
</reference>
<proteinExistence type="predicted"/>